<feature type="site" description="Electron transfer via tryptophanyl radical" evidence="5">
    <location>
        <position position="538"/>
    </location>
</feature>
<evidence type="ECO:0000256" key="3">
    <source>
        <dbReference type="ARBA" id="ARBA00022991"/>
    </source>
</evidence>
<dbReference type="SUPFAM" id="SSF52425">
    <property type="entry name" value="Cryptochrome/photolyase, N-terminal domain"/>
    <property type="match status" value="1"/>
</dbReference>
<feature type="site" description="Electron transfer via tryptophanyl radical" evidence="5">
    <location>
        <position position="424"/>
    </location>
</feature>
<dbReference type="GO" id="GO:0003904">
    <property type="term" value="F:deoxyribodipyrimidine photo-lyase activity"/>
    <property type="evidence" value="ECO:0007669"/>
    <property type="project" value="UniProtKB-EC"/>
</dbReference>
<name>A0A3G6J9X0_9CORY</name>
<dbReference type="GO" id="GO:0009416">
    <property type="term" value="P:response to light stimulus"/>
    <property type="evidence" value="ECO:0007669"/>
    <property type="project" value="TreeGrafter"/>
</dbReference>
<dbReference type="GO" id="GO:0006139">
    <property type="term" value="P:nucleobase-containing compound metabolic process"/>
    <property type="evidence" value="ECO:0007669"/>
    <property type="project" value="UniProtKB-ARBA"/>
</dbReference>
<organism evidence="8 9">
    <name type="scientific">Corynebacterium choanae</name>
    <dbReference type="NCBI Taxonomy" id="1862358"/>
    <lineage>
        <taxon>Bacteria</taxon>
        <taxon>Bacillati</taxon>
        <taxon>Actinomycetota</taxon>
        <taxon>Actinomycetes</taxon>
        <taxon>Mycobacteriales</taxon>
        <taxon>Corynebacteriaceae</taxon>
        <taxon>Corynebacterium</taxon>
    </lineage>
</organism>
<dbReference type="PROSITE" id="PS00394">
    <property type="entry name" value="DNA_PHOTOLYASES_1_1"/>
    <property type="match status" value="1"/>
</dbReference>
<protein>
    <submittedName>
        <fullName evidence="8">Deoxyribodipyrimidine photo-lyase</fullName>
        <ecNumber evidence="8">4.1.99.3</ecNumber>
    </submittedName>
</protein>
<dbReference type="EC" id="4.1.99.3" evidence="8"/>
<keyword evidence="9" id="KW-1185">Reference proteome</keyword>
<feature type="region of interest" description="Disordered" evidence="6">
    <location>
        <begin position="598"/>
        <end position="622"/>
    </location>
</feature>
<feature type="binding site" evidence="4">
    <location>
        <position position="339"/>
    </location>
    <ligand>
        <name>FAD</name>
        <dbReference type="ChEBI" id="CHEBI:57692"/>
    </ligand>
</feature>
<keyword evidence="2 4" id="KW-0274">FAD</keyword>
<dbReference type="PROSITE" id="PS51645">
    <property type="entry name" value="PHR_CRY_ALPHA_BETA"/>
    <property type="match status" value="1"/>
</dbReference>
<dbReference type="InterPro" id="IPR014729">
    <property type="entry name" value="Rossmann-like_a/b/a_fold"/>
</dbReference>
<dbReference type="OrthoDB" id="9772484at2"/>
<evidence type="ECO:0000259" key="7">
    <source>
        <dbReference type="PROSITE" id="PS51645"/>
    </source>
</evidence>
<dbReference type="Gene3D" id="1.10.579.10">
    <property type="entry name" value="DNA Cyclobutane Dipyrimidine Photolyase, subunit A, domain 3"/>
    <property type="match status" value="1"/>
</dbReference>
<feature type="domain" description="Photolyase/cryptochrome alpha/beta" evidence="7">
    <location>
        <begin position="7"/>
        <end position="145"/>
    </location>
</feature>
<dbReference type="InterPro" id="IPR018394">
    <property type="entry name" value="DNA_photolyase_1_CS_C"/>
</dbReference>
<dbReference type="GO" id="GO:0071949">
    <property type="term" value="F:FAD binding"/>
    <property type="evidence" value="ECO:0007669"/>
    <property type="project" value="TreeGrafter"/>
</dbReference>
<dbReference type="AlphaFoldDB" id="A0A3G6J9X0"/>
<evidence type="ECO:0000256" key="2">
    <source>
        <dbReference type="ARBA" id="ARBA00022827"/>
    </source>
</evidence>
<comment type="cofactor">
    <cofactor evidence="4">
        <name>FAD</name>
        <dbReference type="ChEBI" id="CHEBI:57692"/>
    </cofactor>
    <text evidence="4">Binds 1 FAD per subunit.</text>
</comment>
<proteinExistence type="predicted"/>
<dbReference type="Gene3D" id="1.25.40.80">
    <property type="match status" value="2"/>
</dbReference>
<feature type="binding site" evidence="4">
    <location>
        <begin position="528"/>
        <end position="530"/>
    </location>
    <ligand>
        <name>FAD</name>
        <dbReference type="ChEBI" id="CHEBI:57692"/>
    </ligand>
</feature>
<dbReference type="GO" id="GO:0003677">
    <property type="term" value="F:DNA binding"/>
    <property type="evidence" value="ECO:0007669"/>
    <property type="project" value="TreeGrafter"/>
</dbReference>
<dbReference type="PANTHER" id="PTHR11455">
    <property type="entry name" value="CRYPTOCHROME"/>
    <property type="match status" value="1"/>
</dbReference>
<dbReference type="SUPFAM" id="SSF48173">
    <property type="entry name" value="Cryptochrome/photolyase FAD-binding domain"/>
    <property type="match status" value="1"/>
</dbReference>
<dbReference type="InterPro" id="IPR036155">
    <property type="entry name" value="Crypto/Photolyase_N_sf"/>
</dbReference>
<reference evidence="8 9" key="1">
    <citation type="submission" date="2018-11" db="EMBL/GenBank/DDBJ databases">
        <authorList>
            <person name="Kleinhagauer T."/>
            <person name="Glaeser S.P."/>
            <person name="Spergser J."/>
            <person name="Ruckert C."/>
            <person name="Kaempfer P."/>
            <person name="Busse H.-J."/>
        </authorList>
    </citation>
    <scope>NUCLEOTIDE SEQUENCE [LARGE SCALE GENOMIC DNA]</scope>
    <source>
        <strain evidence="8 9">200CH</strain>
    </source>
</reference>
<feature type="binding site" evidence="4">
    <location>
        <begin position="351"/>
        <end position="355"/>
    </location>
    <ligand>
        <name>FAD</name>
        <dbReference type="ChEBI" id="CHEBI:57692"/>
    </ligand>
</feature>
<keyword evidence="3" id="KW-0157">Chromophore</keyword>
<dbReference type="InterPro" id="IPR036134">
    <property type="entry name" value="Crypto/Photolyase_FAD-like_sf"/>
</dbReference>
<feature type="binding site" evidence="4">
    <location>
        <position position="390"/>
    </location>
    <ligand>
        <name>FAD</name>
        <dbReference type="ChEBI" id="CHEBI:57692"/>
    </ligand>
</feature>
<dbReference type="Gene3D" id="3.40.50.620">
    <property type="entry name" value="HUPs"/>
    <property type="match status" value="2"/>
</dbReference>
<dbReference type="GO" id="GO:0006950">
    <property type="term" value="P:response to stress"/>
    <property type="evidence" value="ECO:0007669"/>
    <property type="project" value="UniProtKB-ARBA"/>
</dbReference>
<dbReference type="KEGG" id="ccho:CCHOA_11640"/>
<evidence type="ECO:0000313" key="8">
    <source>
        <dbReference type="EMBL" id="AZA14699.1"/>
    </source>
</evidence>
<dbReference type="PANTHER" id="PTHR11455:SF9">
    <property type="entry name" value="CRYPTOCHROME CIRCADIAN CLOCK 5 ISOFORM X1"/>
    <property type="match status" value="1"/>
</dbReference>
<accession>A0A3G6J9X0</accession>
<keyword evidence="8" id="KW-0456">Lyase</keyword>
<evidence type="ECO:0000256" key="6">
    <source>
        <dbReference type="SAM" id="MobiDB-lite"/>
    </source>
</evidence>
<feature type="site" description="Electron transfer via tryptophanyl radical" evidence="5">
    <location>
        <position position="515"/>
    </location>
</feature>
<dbReference type="Proteomes" id="UP000269019">
    <property type="component" value="Chromosome"/>
</dbReference>
<dbReference type="RefSeq" id="WP_123930392.1">
    <property type="nucleotide sequence ID" value="NZ_CP033896.1"/>
</dbReference>
<keyword evidence="1 4" id="KW-0285">Flavoprotein</keyword>
<evidence type="ECO:0000256" key="1">
    <source>
        <dbReference type="ARBA" id="ARBA00022630"/>
    </source>
</evidence>
<gene>
    <name evidence="8" type="primary">phr</name>
    <name evidence="8" type="ORF">CCHOA_11640</name>
</gene>
<dbReference type="InterPro" id="IPR005101">
    <property type="entry name" value="Cryptochr/Photolyase_FAD-bd"/>
</dbReference>
<evidence type="ECO:0000313" key="9">
    <source>
        <dbReference type="Proteomes" id="UP000269019"/>
    </source>
</evidence>
<dbReference type="InterPro" id="IPR006050">
    <property type="entry name" value="DNA_photolyase_N"/>
</dbReference>
<dbReference type="InterPro" id="IPR002081">
    <property type="entry name" value="Cryptochrome/DNA_photolyase_1"/>
</dbReference>
<dbReference type="Pfam" id="PF00875">
    <property type="entry name" value="DNA_photolyase"/>
    <property type="match status" value="1"/>
</dbReference>
<sequence>MADHNQPHVLLWYRDDLRIADHGPLAYAYDMAPARISALYCYEEADPATGRTLLPLPRAMGAACRWWLRQSLHAHAKALADRNITLYILRGDPAQQIPQFCQEHQVTHVAWQRRYMPHAPTLDRWIKEHLTTAGMSVQSFPGFTLHEPWEITKADGGSFQVYTPYSKAALRQLDDCGVAHHVLREAAAFPPFTSSSQPRDTVDRENVHAAIEALGLPGTGEEIPGIPQTIAARGHAAGADPETVLHHAAAPQSAAISTNDAAACAAPAACDAPDAGKRTAAPTQQSPLPHFPQIAVPHPFALHQDSWWRYFGSYHTPGEHGAQQRLERFLARQAAMRDYAAQRDVPSQPATSELSPHLRFGEISPARIVAETTSRADADELVGSGWAATFFKELLWRDFAWSRLWQHPTMADAPVREKFSSFPWTWMPAVEQPHTAFAASREAITTAITLPNVYAAGGVSPRQQLMIELGRWQAGLTGVPLVDAGMRQLWLFGTMHNRIRMVVGSWLTKNLLIDWRHGERWFWETLVDADHAANPFNWQWVAGCGDDAAPYFRIFNPLTQAAKFDASGAYQQYFLPDAAQCTGQTAVQRAAQSAADELPLSFPDSDPVSDGNPVAHPRSEQPANAAVAAPCYPATPMVAVGESRKQALAAYETIKGL</sequence>
<evidence type="ECO:0000256" key="5">
    <source>
        <dbReference type="PIRSR" id="PIRSR602081-2"/>
    </source>
</evidence>
<dbReference type="EMBL" id="CP033896">
    <property type="protein sequence ID" value="AZA14699.1"/>
    <property type="molecule type" value="Genomic_DNA"/>
</dbReference>
<dbReference type="Pfam" id="PF03441">
    <property type="entry name" value="FAD_binding_7"/>
    <property type="match status" value="1"/>
</dbReference>
<evidence type="ECO:0000256" key="4">
    <source>
        <dbReference type="PIRSR" id="PIRSR602081-1"/>
    </source>
</evidence>